<comment type="caution">
    <text evidence="3">The sequence shown here is derived from an EMBL/GenBank/DDBJ whole genome shotgun (WGS) entry which is preliminary data.</text>
</comment>
<accession>A0A2P6NY02</accession>
<dbReference type="AlphaFoldDB" id="A0A2P6NY02"/>
<dbReference type="InterPro" id="IPR018794">
    <property type="entry name" value="UPF0538"/>
</dbReference>
<protein>
    <submittedName>
        <fullName evidence="3">Uncharacterized protein</fullName>
    </submittedName>
</protein>
<comment type="similarity">
    <text evidence="1">Belongs to the UPF0538 family.</text>
</comment>
<evidence type="ECO:0000256" key="2">
    <source>
        <dbReference type="SAM" id="MobiDB-lite"/>
    </source>
</evidence>
<sequence>MSESEGVILTIRVIRSFEYRTVKNLIIQNVSLSNTTVGQLKETIRQKITSTPGFKPFLTTSFDTLKIYSKAHGAKSQNLIINLEHDDDWTLSDDSAVLSSLGIEEETELSWYNKEQYDKFKSNPEVKCHKTQFMISFVSKTNSDSDSTNTCHRTCDETASHLRGRCIRAGVQQQDEGYSQEWSNHRTCDETASHLREEGASEKEPNNKTKDIASTKVDQVFVTEKMSECDLLQDLWSCPCFALRLRTE</sequence>
<gene>
    <name evidence="3" type="ORF">PROFUN_00303</name>
</gene>
<dbReference type="PANTHER" id="PTHR18444:SF9">
    <property type="entry name" value="UPF0538 PROTEIN C2ORF76"/>
    <property type="match status" value="1"/>
</dbReference>
<evidence type="ECO:0000313" key="3">
    <source>
        <dbReference type="EMBL" id="PRP88835.1"/>
    </source>
</evidence>
<dbReference type="EMBL" id="MDYQ01000007">
    <property type="protein sequence ID" value="PRP88835.1"/>
    <property type="molecule type" value="Genomic_DNA"/>
</dbReference>
<feature type="region of interest" description="Disordered" evidence="2">
    <location>
        <begin position="189"/>
        <end position="211"/>
    </location>
</feature>
<organism evidence="3 4">
    <name type="scientific">Planoprotostelium fungivorum</name>
    <dbReference type="NCBI Taxonomy" id="1890364"/>
    <lineage>
        <taxon>Eukaryota</taxon>
        <taxon>Amoebozoa</taxon>
        <taxon>Evosea</taxon>
        <taxon>Variosea</taxon>
        <taxon>Cavosteliida</taxon>
        <taxon>Cavosteliaceae</taxon>
        <taxon>Planoprotostelium</taxon>
    </lineage>
</organism>
<proteinExistence type="inferred from homology"/>
<keyword evidence="4" id="KW-1185">Reference proteome</keyword>
<dbReference type="Pfam" id="PF10209">
    <property type="entry name" value="DUF2340"/>
    <property type="match status" value="1"/>
</dbReference>
<evidence type="ECO:0000313" key="4">
    <source>
        <dbReference type="Proteomes" id="UP000241769"/>
    </source>
</evidence>
<dbReference type="InParanoid" id="A0A2P6NY02"/>
<reference evidence="3 4" key="1">
    <citation type="journal article" date="2018" name="Genome Biol. Evol.">
        <title>Multiple Roots of Fruiting Body Formation in Amoebozoa.</title>
        <authorList>
            <person name="Hillmann F."/>
            <person name="Forbes G."/>
            <person name="Novohradska S."/>
            <person name="Ferling I."/>
            <person name="Riege K."/>
            <person name="Groth M."/>
            <person name="Westermann M."/>
            <person name="Marz M."/>
            <person name="Spaller T."/>
            <person name="Winckler T."/>
            <person name="Schaap P."/>
            <person name="Glockner G."/>
        </authorList>
    </citation>
    <scope>NUCLEOTIDE SEQUENCE [LARGE SCALE GENOMIC DNA]</scope>
    <source>
        <strain evidence="3 4">Jena</strain>
    </source>
</reference>
<dbReference type="OrthoDB" id="937at2759"/>
<dbReference type="PANTHER" id="PTHR18444">
    <property type="entry name" value="UPF0538 FAMILY MEMBER"/>
    <property type="match status" value="1"/>
</dbReference>
<evidence type="ECO:0000256" key="1">
    <source>
        <dbReference type="ARBA" id="ARBA00007176"/>
    </source>
</evidence>
<dbReference type="Proteomes" id="UP000241769">
    <property type="component" value="Unassembled WGS sequence"/>
</dbReference>
<name>A0A2P6NY02_9EUKA</name>